<dbReference type="EMBL" id="KV892597">
    <property type="protein sequence ID" value="OON20515.1"/>
    <property type="molecule type" value="Genomic_DNA"/>
</dbReference>
<evidence type="ECO:0000256" key="1">
    <source>
        <dbReference type="SAM" id="MobiDB-lite"/>
    </source>
</evidence>
<reference evidence="2 3" key="1">
    <citation type="submission" date="2015-03" db="EMBL/GenBank/DDBJ databases">
        <title>Draft genome of the nematode, Opisthorchis viverrini.</title>
        <authorList>
            <person name="Mitreva M."/>
        </authorList>
    </citation>
    <scope>NUCLEOTIDE SEQUENCE [LARGE SCALE GENOMIC DNA]</scope>
    <source>
        <strain evidence="2">Khon Kaen</strain>
    </source>
</reference>
<dbReference type="AlphaFoldDB" id="A0A1S8X1C5"/>
<feature type="compositionally biased region" description="Polar residues" evidence="1">
    <location>
        <begin position="1"/>
        <end position="17"/>
    </location>
</feature>
<evidence type="ECO:0000313" key="3">
    <source>
        <dbReference type="Proteomes" id="UP000243686"/>
    </source>
</evidence>
<organism evidence="2 3">
    <name type="scientific">Opisthorchis viverrini</name>
    <name type="common">Southeast Asian liver fluke</name>
    <dbReference type="NCBI Taxonomy" id="6198"/>
    <lineage>
        <taxon>Eukaryota</taxon>
        <taxon>Metazoa</taxon>
        <taxon>Spiralia</taxon>
        <taxon>Lophotrochozoa</taxon>
        <taxon>Platyhelminthes</taxon>
        <taxon>Trematoda</taxon>
        <taxon>Digenea</taxon>
        <taxon>Opisthorchiida</taxon>
        <taxon>Opisthorchiata</taxon>
        <taxon>Opisthorchiidae</taxon>
        <taxon>Opisthorchis</taxon>
    </lineage>
</organism>
<name>A0A1S8X1C5_OPIVI</name>
<proteinExistence type="predicted"/>
<feature type="region of interest" description="Disordered" evidence="1">
    <location>
        <begin position="1"/>
        <end position="21"/>
    </location>
</feature>
<keyword evidence="3" id="KW-1185">Reference proteome</keyword>
<protein>
    <submittedName>
        <fullName evidence="2">Uncharacterized protein</fullName>
    </submittedName>
</protein>
<sequence>MADLSSDAQSKRPTLTASRRPPDFPLVADFENILLQRNIDVQRLLSREISLRNELGQQKAHKRLEEGFSRQTLGTMDRVKAISIFAYQPDVKQQPYMAVHLQPSHGFVHLDSIPLRLRELSNIQTAPQLGVANFASYFSA</sequence>
<feature type="non-terminal residue" evidence="2">
    <location>
        <position position="140"/>
    </location>
</feature>
<evidence type="ECO:0000313" key="2">
    <source>
        <dbReference type="EMBL" id="OON20515.1"/>
    </source>
</evidence>
<gene>
    <name evidence="2" type="ORF">X801_03604</name>
</gene>
<accession>A0A1S8X1C5</accession>
<dbReference type="Proteomes" id="UP000243686">
    <property type="component" value="Unassembled WGS sequence"/>
</dbReference>